<name>A0A5E4QKG6_9NEOP</name>
<sequence length="284" mass="32213">STSTLIKEQSDIKTSVTELNLQTSTLPTPREKLLLGNEQTMCELRERFIREKNIIIMGITEQCSNNAKDGKEDEVRIYSILCNVVQNCTKHIKIFRIGKFISGKNRKIKVCFENHESAKALLRNKAKFPENIKVYSDQTPLQIFNPGQAMRVPMPTACGKCHFQVQCRHRDAGHFTKDAHSVSIFLEYNKTKKQAGDRSMRLLTPMSGKRLFQGQPSVSLLSEEDMLPISAVAIRLTFEGKAMTPVTSVYRRSADAHVLLATGYYIPIDDLDVFCRGRIRVSKE</sequence>
<evidence type="ECO:0000313" key="2">
    <source>
        <dbReference type="Proteomes" id="UP000324832"/>
    </source>
</evidence>
<dbReference type="AlphaFoldDB" id="A0A5E4QKG6"/>
<protein>
    <submittedName>
        <fullName evidence="1">Uncharacterized protein</fullName>
    </submittedName>
</protein>
<feature type="non-terminal residue" evidence="1">
    <location>
        <position position="1"/>
    </location>
</feature>
<accession>A0A5E4QKG6</accession>
<gene>
    <name evidence="1" type="ORF">LSINAPIS_LOCUS9540</name>
</gene>
<feature type="non-terminal residue" evidence="1">
    <location>
        <position position="284"/>
    </location>
</feature>
<reference evidence="1 2" key="1">
    <citation type="submission" date="2017-07" db="EMBL/GenBank/DDBJ databases">
        <authorList>
            <person name="Talla V."/>
            <person name="Backstrom N."/>
        </authorList>
    </citation>
    <scope>NUCLEOTIDE SEQUENCE [LARGE SCALE GENOMIC DNA]</scope>
</reference>
<dbReference type="EMBL" id="FZQP02003557">
    <property type="protein sequence ID" value="VVC98461.1"/>
    <property type="molecule type" value="Genomic_DNA"/>
</dbReference>
<evidence type="ECO:0000313" key="1">
    <source>
        <dbReference type="EMBL" id="VVC98461.1"/>
    </source>
</evidence>
<dbReference type="Proteomes" id="UP000324832">
    <property type="component" value="Unassembled WGS sequence"/>
</dbReference>
<organism evidence="1 2">
    <name type="scientific">Leptidea sinapis</name>
    <dbReference type="NCBI Taxonomy" id="189913"/>
    <lineage>
        <taxon>Eukaryota</taxon>
        <taxon>Metazoa</taxon>
        <taxon>Ecdysozoa</taxon>
        <taxon>Arthropoda</taxon>
        <taxon>Hexapoda</taxon>
        <taxon>Insecta</taxon>
        <taxon>Pterygota</taxon>
        <taxon>Neoptera</taxon>
        <taxon>Endopterygota</taxon>
        <taxon>Lepidoptera</taxon>
        <taxon>Glossata</taxon>
        <taxon>Ditrysia</taxon>
        <taxon>Papilionoidea</taxon>
        <taxon>Pieridae</taxon>
        <taxon>Dismorphiinae</taxon>
        <taxon>Leptidea</taxon>
    </lineage>
</organism>
<proteinExistence type="predicted"/>
<keyword evidence="2" id="KW-1185">Reference proteome</keyword>